<dbReference type="OMA" id="EGSICHE"/>
<organism evidence="4 5">
    <name type="scientific">Corchorus capsularis</name>
    <name type="common">Jute</name>
    <dbReference type="NCBI Taxonomy" id="210143"/>
    <lineage>
        <taxon>Eukaryota</taxon>
        <taxon>Viridiplantae</taxon>
        <taxon>Streptophyta</taxon>
        <taxon>Embryophyta</taxon>
        <taxon>Tracheophyta</taxon>
        <taxon>Spermatophyta</taxon>
        <taxon>Magnoliopsida</taxon>
        <taxon>eudicotyledons</taxon>
        <taxon>Gunneridae</taxon>
        <taxon>Pentapetalae</taxon>
        <taxon>rosids</taxon>
        <taxon>malvids</taxon>
        <taxon>Malvales</taxon>
        <taxon>Malvaceae</taxon>
        <taxon>Grewioideae</taxon>
        <taxon>Apeibeae</taxon>
        <taxon>Corchorus</taxon>
    </lineage>
</organism>
<reference evidence="4 5" key="1">
    <citation type="submission" date="2013-09" db="EMBL/GenBank/DDBJ databases">
        <title>Corchorus capsularis genome sequencing.</title>
        <authorList>
            <person name="Alam M."/>
            <person name="Haque M.S."/>
            <person name="Islam M.S."/>
            <person name="Emdad E.M."/>
            <person name="Islam M.M."/>
            <person name="Ahmed B."/>
            <person name="Halim A."/>
            <person name="Hossen Q.M.M."/>
            <person name="Hossain M.Z."/>
            <person name="Ahmed R."/>
            <person name="Khan M.M."/>
            <person name="Islam R."/>
            <person name="Rashid M.M."/>
            <person name="Khan S.A."/>
            <person name="Rahman M.S."/>
            <person name="Alam M."/>
        </authorList>
    </citation>
    <scope>NUCLEOTIDE SEQUENCE [LARGE SCALE GENOMIC DNA]</scope>
    <source>
        <strain evidence="5">cv. CVL-1</strain>
        <tissue evidence="4">Whole seedling</tissue>
    </source>
</reference>
<dbReference type="STRING" id="210143.A0A1R3GKX8"/>
<dbReference type="GO" id="GO:0038023">
    <property type="term" value="F:signaling receptor activity"/>
    <property type="evidence" value="ECO:0007669"/>
    <property type="project" value="TreeGrafter"/>
</dbReference>
<gene>
    <name evidence="4" type="ORF">CCACVL1_25381</name>
</gene>
<dbReference type="Proteomes" id="UP000188268">
    <property type="component" value="Unassembled WGS sequence"/>
</dbReference>
<dbReference type="InterPro" id="IPR023393">
    <property type="entry name" value="START-like_dom_sf"/>
</dbReference>
<comment type="caution">
    <text evidence="4">The sequence shown here is derived from an EMBL/GenBank/DDBJ whole genome shotgun (WGS) entry which is preliminary data.</text>
</comment>
<evidence type="ECO:0000259" key="3">
    <source>
        <dbReference type="Pfam" id="PF00407"/>
    </source>
</evidence>
<proteinExistence type="inferred from homology"/>
<dbReference type="GO" id="GO:0006952">
    <property type="term" value="P:defense response"/>
    <property type="evidence" value="ECO:0007669"/>
    <property type="project" value="InterPro"/>
</dbReference>
<evidence type="ECO:0000256" key="2">
    <source>
        <dbReference type="ARBA" id="ARBA00022589"/>
    </source>
</evidence>
<dbReference type="GO" id="GO:0004864">
    <property type="term" value="F:protein phosphatase inhibitor activity"/>
    <property type="evidence" value="ECO:0007669"/>
    <property type="project" value="TreeGrafter"/>
</dbReference>
<dbReference type="Pfam" id="PF00407">
    <property type="entry name" value="Bet_v_1"/>
    <property type="match status" value="1"/>
</dbReference>
<protein>
    <recommendedName>
        <fullName evidence="3">Bet v I/Major latex protein domain-containing protein</fullName>
    </recommendedName>
</protein>
<dbReference type="PANTHER" id="PTHR31213:SF19">
    <property type="entry name" value="BET V I_MAJOR LATEX PROTEIN DOMAIN-CONTAINING PROTEIN"/>
    <property type="match status" value="1"/>
</dbReference>
<dbReference type="GO" id="GO:0009820">
    <property type="term" value="P:alkaloid metabolic process"/>
    <property type="evidence" value="ECO:0007669"/>
    <property type="project" value="UniProtKB-KW"/>
</dbReference>
<comment type="similarity">
    <text evidence="1">Belongs to the BetVI family.</text>
</comment>
<name>A0A1R3GKX8_COCAP</name>
<accession>A0A1R3GKX8</accession>
<keyword evidence="5" id="KW-1185">Reference proteome</keyword>
<dbReference type="GO" id="GO:0005634">
    <property type="term" value="C:nucleus"/>
    <property type="evidence" value="ECO:0007669"/>
    <property type="project" value="TreeGrafter"/>
</dbReference>
<dbReference type="CDD" id="cd07816">
    <property type="entry name" value="Bet_v1-like"/>
    <property type="match status" value="1"/>
</dbReference>
<dbReference type="InterPro" id="IPR050279">
    <property type="entry name" value="Plant_def-hormone_signal"/>
</dbReference>
<keyword evidence="2" id="KW-0017">Alkaloid metabolism</keyword>
<dbReference type="Gramene" id="OMO58745">
    <property type="protein sequence ID" value="OMO58745"/>
    <property type="gene ID" value="CCACVL1_25381"/>
</dbReference>
<dbReference type="InterPro" id="IPR000916">
    <property type="entry name" value="Bet_v_I/MLP"/>
</dbReference>
<dbReference type="GO" id="GO:0009738">
    <property type="term" value="P:abscisic acid-activated signaling pathway"/>
    <property type="evidence" value="ECO:0007669"/>
    <property type="project" value="TreeGrafter"/>
</dbReference>
<dbReference type="GO" id="GO:0005737">
    <property type="term" value="C:cytoplasm"/>
    <property type="evidence" value="ECO:0007669"/>
    <property type="project" value="TreeGrafter"/>
</dbReference>
<feature type="domain" description="Bet v I/Major latex protein" evidence="3">
    <location>
        <begin position="28"/>
        <end position="153"/>
    </location>
</feature>
<evidence type="ECO:0000256" key="1">
    <source>
        <dbReference type="ARBA" id="ARBA00009744"/>
    </source>
</evidence>
<dbReference type="AlphaFoldDB" id="A0A1R3GKX8"/>
<dbReference type="PANTHER" id="PTHR31213">
    <property type="entry name" value="OS08G0374000 PROTEIN-RELATED"/>
    <property type="match status" value="1"/>
</dbReference>
<evidence type="ECO:0000313" key="5">
    <source>
        <dbReference type="Proteomes" id="UP000188268"/>
    </source>
</evidence>
<dbReference type="EMBL" id="AWWV01014155">
    <property type="protein sequence ID" value="OMO58745.1"/>
    <property type="molecule type" value="Genomic_DNA"/>
</dbReference>
<sequence>MHGHITQDNLVAVPAAAVWEAYSGLQLGKLVDKLLPDVIGRVEVVEGDGGVGTLVKLTFPPGSPGSGYMIEKFIKNDDVARVKETELVEGGYRDLGFDFYRIRLEIIEKDSESSIIRSSVEYEIDDKLAELASHVNTKPLEIMAETIGKHLSEKKTAQTQ</sequence>
<dbReference type="Gene3D" id="3.30.530.20">
    <property type="match status" value="1"/>
</dbReference>
<dbReference type="GO" id="GO:0010427">
    <property type="term" value="F:abscisic acid binding"/>
    <property type="evidence" value="ECO:0007669"/>
    <property type="project" value="TreeGrafter"/>
</dbReference>
<dbReference type="SUPFAM" id="SSF55961">
    <property type="entry name" value="Bet v1-like"/>
    <property type="match status" value="1"/>
</dbReference>
<evidence type="ECO:0000313" key="4">
    <source>
        <dbReference type="EMBL" id="OMO58745.1"/>
    </source>
</evidence>
<dbReference type="OrthoDB" id="1879545at2759"/>